<feature type="region of interest" description="Disordered" evidence="2">
    <location>
        <begin position="1"/>
        <end position="29"/>
    </location>
</feature>
<dbReference type="Proteomes" id="UP000008792">
    <property type="component" value="Unassembled WGS sequence"/>
</dbReference>
<feature type="coiled-coil region" evidence="1">
    <location>
        <begin position="60"/>
        <end position="90"/>
    </location>
</feature>
<dbReference type="STRING" id="7244.A0A0Q9W1H8"/>
<dbReference type="AlphaFoldDB" id="A0A0Q9W1H8"/>
<sequence>MSDCNLEATTQQDEAKPELPLPANPLQQPTAHDVALQKHSELKAQQSDLKKQLNTLKLHLAALGIENDHLEEHMQKLEQQTAEKECFNQNIKSQILSAAKRAVDNQTRITFPQQFLVQIFAPFAEDQNFMEHCAQIDSEIAKLMHKLRLQAYQAQETKFRSIISKKKTNLQAQLVQKYEAKLAKQERAHQVKVSQLKHKCFELLQQCLIENSKDTDYIKSYLSEMKSLYEQKSQNP</sequence>
<reference evidence="3 4" key="1">
    <citation type="journal article" date="2007" name="Nature">
        <title>Evolution of genes and genomes on the Drosophila phylogeny.</title>
        <authorList>
            <consortium name="Drosophila 12 Genomes Consortium"/>
            <person name="Clark A.G."/>
            <person name="Eisen M.B."/>
            <person name="Smith D.R."/>
            <person name="Bergman C.M."/>
            <person name="Oliver B."/>
            <person name="Markow T.A."/>
            <person name="Kaufman T.C."/>
            <person name="Kellis M."/>
            <person name="Gelbart W."/>
            <person name="Iyer V.N."/>
            <person name="Pollard D.A."/>
            <person name="Sackton T.B."/>
            <person name="Larracuente A.M."/>
            <person name="Singh N.D."/>
            <person name="Abad J.P."/>
            <person name="Abt D.N."/>
            <person name="Adryan B."/>
            <person name="Aguade M."/>
            <person name="Akashi H."/>
            <person name="Anderson W.W."/>
            <person name="Aquadro C.F."/>
            <person name="Ardell D.H."/>
            <person name="Arguello R."/>
            <person name="Artieri C.G."/>
            <person name="Barbash D.A."/>
            <person name="Barker D."/>
            <person name="Barsanti P."/>
            <person name="Batterham P."/>
            <person name="Batzoglou S."/>
            <person name="Begun D."/>
            <person name="Bhutkar A."/>
            <person name="Blanco E."/>
            <person name="Bosak S.A."/>
            <person name="Bradley R.K."/>
            <person name="Brand A.D."/>
            <person name="Brent M.R."/>
            <person name="Brooks A.N."/>
            <person name="Brown R.H."/>
            <person name="Butlin R.K."/>
            <person name="Caggese C."/>
            <person name="Calvi B.R."/>
            <person name="Bernardo de Carvalho A."/>
            <person name="Caspi A."/>
            <person name="Castrezana S."/>
            <person name="Celniker S.E."/>
            <person name="Chang J.L."/>
            <person name="Chapple C."/>
            <person name="Chatterji S."/>
            <person name="Chinwalla A."/>
            <person name="Civetta A."/>
            <person name="Clifton S.W."/>
            <person name="Comeron J.M."/>
            <person name="Costello J.C."/>
            <person name="Coyne J.A."/>
            <person name="Daub J."/>
            <person name="David R.G."/>
            <person name="Delcher A.L."/>
            <person name="Delehaunty K."/>
            <person name="Do C.B."/>
            <person name="Ebling H."/>
            <person name="Edwards K."/>
            <person name="Eickbush T."/>
            <person name="Evans J.D."/>
            <person name="Filipski A."/>
            <person name="Findeiss S."/>
            <person name="Freyhult E."/>
            <person name="Fulton L."/>
            <person name="Fulton R."/>
            <person name="Garcia A.C."/>
            <person name="Gardiner A."/>
            <person name="Garfield D.A."/>
            <person name="Garvin B.E."/>
            <person name="Gibson G."/>
            <person name="Gilbert D."/>
            <person name="Gnerre S."/>
            <person name="Godfrey J."/>
            <person name="Good R."/>
            <person name="Gotea V."/>
            <person name="Gravely B."/>
            <person name="Greenberg A.J."/>
            <person name="Griffiths-Jones S."/>
            <person name="Gross S."/>
            <person name="Guigo R."/>
            <person name="Gustafson E.A."/>
            <person name="Haerty W."/>
            <person name="Hahn M.W."/>
            <person name="Halligan D.L."/>
            <person name="Halpern A.L."/>
            <person name="Halter G.M."/>
            <person name="Han M.V."/>
            <person name="Heger A."/>
            <person name="Hillier L."/>
            <person name="Hinrichs A.S."/>
            <person name="Holmes I."/>
            <person name="Hoskins R.A."/>
            <person name="Hubisz M.J."/>
            <person name="Hultmark D."/>
            <person name="Huntley M.A."/>
            <person name="Jaffe D.B."/>
            <person name="Jagadeeshan S."/>
            <person name="Jeck W.R."/>
            <person name="Johnson J."/>
            <person name="Jones C.D."/>
            <person name="Jordan W.C."/>
            <person name="Karpen G.H."/>
            <person name="Kataoka E."/>
            <person name="Keightley P.D."/>
            <person name="Kheradpour P."/>
            <person name="Kirkness E.F."/>
            <person name="Koerich L.B."/>
            <person name="Kristiansen K."/>
            <person name="Kudrna D."/>
            <person name="Kulathinal R.J."/>
            <person name="Kumar S."/>
            <person name="Kwok R."/>
            <person name="Lander E."/>
            <person name="Langley C.H."/>
            <person name="Lapoint R."/>
            <person name="Lazzaro B.P."/>
            <person name="Lee S.J."/>
            <person name="Levesque L."/>
            <person name="Li R."/>
            <person name="Lin C.F."/>
            <person name="Lin M.F."/>
            <person name="Lindblad-Toh K."/>
            <person name="Llopart A."/>
            <person name="Long M."/>
            <person name="Low L."/>
            <person name="Lozovsky E."/>
            <person name="Lu J."/>
            <person name="Luo M."/>
            <person name="Machado C.A."/>
            <person name="Makalowski W."/>
            <person name="Marzo M."/>
            <person name="Matsuda M."/>
            <person name="Matzkin L."/>
            <person name="McAllister B."/>
            <person name="McBride C.S."/>
            <person name="McKernan B."/>
            <person name="McKernan K."/>
            <person name="Mendez-Lago M."/>
            <person name="Minx P."/>
            <person name="Mollenhauer M.U."/>
            <person name="Montooth K."/>
            <person name="Mount S.M."/>
            <person name="Mu X."/>
            <person name="Myers E."/>
            <person name="Negre B."/>
            <person name="Newfeld S."/>
            <person name="Nielsen R."/>
            <person name="Noor M.A."/>
            <person name="O'Grady P."/>
            <person name="Pachter L."/>
            <person name="Papaceit M."/>
            <person name="Parisi M.J."/>
            <person name="Parisi M."/>
            <person name="Parts L."/>
            <person name="Pedersen J.S."/>
            <person name="Pesole G."/>
            <person name="Phillippy A.M."/>
            <person name="Ponting C.P."/>
            <person name="Pop M."/>
            <person name="Porcelli D."/>
            <person name="Powell J.R."/>
            <person name="Prohaska S."/>
            <person name="Pruitt K."/>
            <person name="Puig M."/>
            <person name="Quesneville H."/>
            <person name="Ram K.R."/>
            <person name="Rand D."/>
            <person name="Rasmussen M.D."/>
            <person name="Reed L.K."/>
            <person name="Reenan R."/>
            <person name="Reily A."/>
            <person name="Remington K.A."/>
            <person name="Rieger T.T."/>
            <person name="Ritchie M.G."/>
            <person name="Robin C."/>
            <person name="Rogers Y.H."/>
            <person name="Rohde C."/>
            <person name="Rozas J."/>
            <person name="Rubenfield M.J."/>
            <person name="Ruiz A."/>
            <person name="Russo S."/>
            <person name="Salzberg S.L."/>
            <person name="Sanchez-Gracia A."/>
            <person name="Saranga D.J."/>
            <person name="Sato H."/>
            <person name="Schaeffer S.W."/>
            <person name="Schatz M.C."/>
            <person name="Schlenke T."/>
            <person name="Schwartz R."/>
            <person name="Segarra C."/>
            <person name="Singh R.S."/>
            <person name="Sirot L."/>
            <person name="Sirota M."/>
            <person name="Sisneros N.B."/>
            <person name="Smith C.D."/>
            <person name="Smith T.F."/>
            <person name="Spieth J."/>
            <person name="Stage D.E."/>
            <person name="Stark A."/>
            <person name="Stephan W."/>
            <person name="Strausberg R.L."/>
            <person name="Strempel S."/>
            <person name="Sturgill D."/>
            <person name="Sutton G."/>
            <person name="Sutton G.G."/>
            <person name="Tao W."/>
            <person name="Teichmann S."/>
            <person name="Tobari Y.N."/>
            <person name="Tomimura Y."/>
            <person name="Tsolas J.M."/>
            <person name="Valente V.L."/>
            <person name="Venter E."/>
            <person name="Venter J.C."/>
            <person name="Vicario S."/>
            <person name="Vieira F.G."/>
            <person name="Vilella A.J."/>
            <person name="Villasante A."/>
            <person name="Walenz B."/>
            <person name="Wang J."/>
            <person name="Wasserman M."/>
            <person name="Watts T."/>
            <person name="Wilson D."/>
            <person name="Wilson R.K."/>
            <person name="Wing R.A."/>
            <person name="Wolfner M.F."/>
            <person name="Wong A."/>
            <person name="Wong G.K."/>
            <person name="Wu C.I."/>
            <person name="Wu G."/>
            <person name="Yamamoto D."/>
            <person name="Yang H.P."/>
            <person name="Yang S.P."/>
            <person name="Yorke J.A."/>
            <person name="Yoshida K."/>
            <person name="Zdobnov E."/>
            <person name="Zhang P."/>
            <person name="Zhang Y."/>
            <person name="Zimin A.V."/>
            <person name="Baldwin J."/>
            <person name="Abdouelleil A."/>
            <person name="Abdulkadir J."/>
            <person name="Abebe A."/>
            <person name="Abera B."/>
            <person name="Abreu J."/>
            <person name="Acer S.C."/>
            <person name="Aftuck L."/>
            <person name="Alexander A."/>
            <person name="An P."/>
            <person name="Anderson E."/>
            <person name="Anderson S."/>
            <person name="Arachi H."/>
            <person name="Azer M."/>
            <person name="Bachantsang P."/>
            <person name="Barry A."/>
            <person name="Bayul T."/>
            <person name="Berlin A."/>
            <person name="Bessette D."/>
            <person name="Bloom T."/>
            <person name="Blye J."/>
            <person name="Boguslavskiy L."/>
            <person name="Bonnet C."/>
            <person name="Boukhgalter B."/>
            <person name="Bourzgui I."/>
            <person name="Brown A."/>
            <person name="Cahill P."/>
            <person name="Channer S."/>
            <person name="Cheshatsang Y."/>
            <person name="Chuda L."/>
            <person name="Citroen M."/>
            <person name="Collymore A."/>
            <person name="Cooke P."/>
            <person name="Costello M."/>
            <person name="D'Aco K."/>
            <person name="Daza R."/>
            <person name="De Haan G."/>
            <person name="DeGray S."/>
            <person name="DeMaso C."/>
            <person name="Dhargay N."/>
            <person name="Dooley K."/>
            <person name="Dooley E."/>
            <person name="Doricent M."/>
            <person name="Dorje P."/>
            <person name="Dorjee K."/>
            <person name="Dupes A."/>
            <person name="Elong R."/>
            <person name="Falk J."/>
            <person name="Farina A."/>
            <person name="Faro S."/>
            <person name="Ferguson D."/>
            <person name="Fisher S."/>
            <person name="Foley C.D."/>
            <person name="Franke A."/>
            <person name="Friedrich D."/>
            <person name="Gadbois L."/>
            <person name="Gearin G."/>
            <person name="Gearin C.R."/>
            <person name="Giannoukos G."/>
            <person name="Goode T."/>
            <person name="Graham J."/>
            <person name="Grandbois E."/>
            <person name="Grewal S."/>
            <person name="Gyaltsen K."/>
            <person name="Hafez N."/>
            <person name="Hagos B."/>
            <person name="Hall J."/>
            <person name="Henson C."/>
            <person name="Hollinger A."/>
            <person name="Honan T."/>
            <person name="Huard M.D."/>
            <person name="Hughes L."/>
            <person name="Hurhula B."/>
            <person name="Husby M.E."/>
            <person name="Kamat A."/>
            <person name="Kanga B."/>
            <person name="Kashin S."/>
            <person name="Khazanovich D."/>
            <person name="Kisner P."/>
            <person name="Lance K."/>
            <person name="Lara M."/>
            <person name="Lee W."/>
            <person name="Lennon N."/>
            <person name="Letendre F."/>
            <person name="LeVine R."/>
            <person name="Lipovsky A."/>
            <person name="Liu X."/>
            <person name="Liu J."/>
            <person name="Liu S."/>
            <person name="Lokyitsang T."/>
            <person name="Lokyitsang Y."/>
            <person name="Lubonja R."/>
            <person name="Lui A."/>
            <person name="MacDonald P."/>
            <person name="Magnisalis V."/>
            <person name="Maru K."/>
            <person name="Matthews C."/>
            <person name="McCusker W."/>
            <person name="McDonough S."/>
            <person name="Mehta T."/>
            <person name="Meldrim J."/>
            <person name="Meneus L."/>
            <person name="Mihai O."/>
            <person name="Mihalev A."/>
            <person name="Mihova T."/>
            <person name="Mittelman R."/>
            <person name="Mlenga V."/>
            <person name="Montmayeur A."/>
            <person name="Mulrain L."/>
            <person name="Navidi A."/>
            <person name="Naylor J."/>
            <person name="Negash T."/>
            <person name="Nguyen T."/>
            <person name="Nguyen N."/>
            <person name="Nicol R."/>
            <person name="Norbu C."/>
            <person name="Norbu N."/>
            <person name="Novod N."/>
            <person name="O'Neill B."/>
            <person name="Osman S."/>
            <person name="Markiewicz E."/>
            <person name="Oyono O.L."/>
            <person name="Patti C."/>
            <person name="Phunkhang P."/>
            <person name="Pierre F."/>
            <person name="Priest M."/>
            <person name="Raghuraman S."/>
            <person name="Rege F."/>
            <person name="Reyes R."/>
            <person name="Rise C."/>
            <person name="Rogov P."/>
            <person name="Ross K."/>
            <person name="Ryan E."/>
            <person name="Settipalli S."/>
            <person name="Shea T."/>
            <person name="Sherpa N."/>
            <person name="Shi L."/>
            <person name="Shih D."/>
            <person name="Sparrow T."/>
            <person name="Spaulding J."/>
            <person name="Stalker J."/>
            <person name="Stange-Thomann N."/>
            <person name="Stavropoulos S."/>
            <person name="Stone C."/>
            <person name="Strader C."/>
            <person name="Tesfaye S."/>
            <person name="Thomson T."/>
            <person name="Thoulutsang Y."/>
            <person name="Thoulutsang D."/>
            <person name="Topham K."/>
            <person name="Topping I."/>
            <person name="Tsamla T."/>
            <person name="Vassiliev H."/>
            <person name="Vo A."/>
            <person name="Wangchuk T."/>
            <person name="Wangdi T."/>
            <person name="Weiand M."/>
            <person name="Wilkinson J."/>
            <person name="Wilson A."/>
            <person name="Yadav S."/>
            <person name="Young G."/>
            <person name="Yu Q."/>
            <person name="Zembek L."/>
            <person name="Zhong D."/>
            <person name="Zimmer A."/>
            <person name="Zwirko Z."/>
            <person name="Jaffe D.B."/>
            <person name="Alvarez P."/>
            <person name="Brockman W."/>
            <person name="Butler J."/>
            <person name="Chin C."/>
            <person name="Gnerre S."/>
            <person name="Grabherr M."/>
            <person name="Kleber M."/>
            <person name="Mauceli E."/>
            <person name="MacCallum I."/>
        </authorList>
    </citation>
    <scope>NUCLEOTIDE SEQUENCE [LARGE SCALE GENOMIC DNA]</scope>
    <source>
        <strain evidence="4">Tucson 15010-1051.87</strain>
    </source>
</reference>
<evidence type="ECO:0000313" key="3">
    <source>
        <dbReference type="EMBL" id="KRF78786.1"/>
    </source>
</evidence>
<proteinExistence type="predicted"/>
<gene>
    <name evidence="3" type="primary">Dvir\GJ26700</name>
    <name evidence="3" type="ORF">Dvir_GJ26700</name>
</gene>
<dbReference type="OrthoDB" id="7870974at2759"/>
<keyword evidence="1" id="KW-0175">Coiled coil</keyword>
<protein>
    <submittedName>
        <fullName evidence="3">Uncharacterized protein</fullName>
    </submittedName>
</protein>
<evidence type="ECO:0000256" key="2">
    <source>
        <dbReference type="SAM" id="MobiDB-lite"/>
    </source>
</evidence>
<evidence type="ECO:0000313" key="4">
    <source>
        <dbReference type="Proteomes" id="UP000008792"/>
    </source>
</evidence>
<evidence type="ECO:0000256" key="1">
    <source>
        <dbReference type="SAM" id="Coils"/>
    </source>
</evidence>
<keyword evidence="4" id="KW-1185">Reference proteome</keyword>
<accession>A0A0Q9W1H8</accession>
<dbReference type="SMR" id="A0A0Q9W1H8"/>
<dbReference type="InParanoid" id="A0A0Q9W1H8"/>
<name>A0A0Q9W1H8_DROVI</name>
<organism evidence="3 4">
    <name type="scientific">Drosophila virilis</name>
    <name type="common">Fruit fly</name>
    <dbReference type="NCBI Taxonomy" id="7244"/>
    <lineage>
        <taxon>Eukaryota</taxon>
        <taxon>Metazoa</taxon>
        <taxon>Ecdysozoa</taxon>
        <taxon>Arthropoda</taxon>
        <taxon>Hexapoda</taxon>
        <taxon>Insecta</taxon>
        <taxon>Pterygota</taxon>
        <taxon>Neoptera</taxon>
        <taxon>Endopterygota</taxon>
        <taxon>Diptera</taxon>
        <taxon>Brachycera</taxon>
        <taxon>Muscomorpha</taxon>
        <taxon>Ephydroidea</taxon>
        <taxon>Drosophilidae</taxon>
        <taxon>Drosophila</taxon>
    </lineage>
</organism>
<dbReference type="EMBL" id="CH940652">
    <property type="protein sequence ID" value="KRF78786.1"/>
    <property type="molecule type" value="Genomic_DNA"/>
</dbReference>
<dbReference type="KEGG" id="dvi:26531470"/>